<sequence>MYHLNINCDNEASVSVLNKYMLNNVKPTTDNMINKPIYNDNKPINPDIKPINNDKKFPKKLTTDSNAPRSSVFPDYNKGKSKHREVTPHSNKYKLTDTLFWCFYKLHFKVSDKDLEYINTFTTEKEFKIEAIEKMQYSWSKELLKKHKIQRSFITTEITNDKKITLYTFKALCILYNIDIVVIKDNNTYACFTDNNLENNTETIDNLDTYQAIKLLYKNTSSVNKNFEIVMGLDKEEVQDAVSKYYYVKNLEKPLKSISSYKSPELIEIAEKLNIPLNNEDGKKKTKIELYAESVRKLT</sequence>
<organism evidence="1 2">
    <name type="scientific">Phaeocystis globosa virus PgV-16T</name>
    <dbReference type="NCBI Taxonomy" id="3071227"/>
    <lineage>
        <taxon>Viruses</taxon>
        <taxon>Varidnaviria</taxon>
        <taxon>Bamfordvirae</taxon>
        <taxon>Nucleocytoviricota</taxon>
        <taxon>Megaviricetes</taxon>
        <taxon>Imitervirales</taxon>
        <taxon>Mesomimiviridae</taxon>
        <taxon>Tethysvirus</taxon>
        <taxon>Tethysvirus hollandense</taxon>
    </lineage>
</organism>
<dbReference type="Proteomes" id="UP000204225">
    <property type="component" value="Segment"/>
</dbReference>
<evidence type="ECO:0000313" key="2">
    <source>
        <dbReference type="Proteomes" id="UP000204225"/>
    </source>
</evidence>
<evidence type="ECO:0000313" key="1">
    <source>
        <dbReference type="EMBL" id="AGM15547.1"/>
    </source>
</evidence>
<name>A0AC59EX57_9VIRU</name>
<gene>
    <name evidence="1" type="ORF">PGCG_00236</name>
</gene>
<protein>
    <submittedName>
        <fullName evidence="1">Uncharacterized protein</fullName>
    </submittedName>
</protein>
<reference evidence="1 2" key="1">
    <citation type="journal article" date="2013" name="Proc. Natl. Acad. Sci. U.S.A.">
        <title>Genome of Phaeocystis globosa virus PgV-16T highlights the common ancestry of the largest known DNA viruses infecting eukaryotes.</title>
        <authorList>
            <person name="Santini S."/>
            <person name="Jeudy S."/>
            <person name="Bartoli J."/>
            <person name="Poirot O."/>
            <person name="Lescot M."/>
            <person name="Abergel C."/>
            <person name="Barbe V."/>
            <person name="Wommack K.E."/>
            <person name="Noordeloos A.A."/>
            <person name="Brussaard C.P."/>
            <person name="Claverie J.M."/>
        </authorList>
    </citation>
    <scope>NUCLEOTIDE SEQUENCE [LARGE SCALE GENOMIC DNA]</scope>
    <source>
        <strain evidence="1 2">16T</strain>
    </source>
</reference>
<accession>A0AC59EX57</accession>
<dbReference type="EMBL" id="KC662249">
    <property type="protein sequence ID" value="AGM15547.1"/>
    <property type="molecule type" value="Genomic_DNA"/>
</dbReference>
<keyword evidence="2" id="KW-1185">Reference proteome</keyword>
<proteinExistence type="predicted"/>